<dbReference type="OrthoDB" id="79585at2759"/>
<dbReference type="VEuPathDB" id="FungiDB:SDRG_11704"/>
<protein>
    <submittedName>
        <fullName evidence="2">Uncharacterized protein</fullName>
    </submittedName>
</protein>
<dbReference type="AlphaFoldDB" id="T0PYM1"/>
<sequence>MSLCCAVRSDDALLVFCNYVLNQPALLAGDLRPAKRARTHSTDESDAKRRRRRRVTFSTTTTFEFPADVNGSAVPLERGPPIGLGRKHVNVTTAACPATDGAKNVRKLLPHERILLLQALKYTHDDIAFFARDANATRDARRATRDELLRERQLPAVV</sequence>
<evidence type="ECO:0000256" key="1">
    <source>
        <dbReference type="SAM" id="MobiDB-lite"/>
    </source>
</evidence>
<gene>
    <name evidence="2" type="ORF">SDRG_11704</name>
</gene>
<evidence type="ECO:0000313" key="2">
    <source>
        <dbReference type="EMBL" id="EQC30649.1"/>
    </source>
</evidence>
<dbReference type="Proteomes" id="UP000030762">
    <property type="component" value="Unassembled WGS sequence"/>
</dbReference>
<keyword evidence="3" id="KW-1185">Reference proteome</keyword>
<proteinExistence type="predicted"/>
<dbReference type="RefSeq" id="XP_008615975.1">
    <property type="nucleotide sequence ID" value="XM_008617753.1"/>
</dbReference>
<accession>T0PYM1</accession>
<reference evidence="2 3" key="1">
    <citation type="submission" date="2012-04" db="EMBL/GenBank/DDBJ databases">
        <title>The Genome Sequence of Saprolegnia declina VS20.</title>
        <authorList>
            <consortium name="The Broad Institute Genome Sequencing Platform"/>
            <person name="Russ C."/>
            <person name="Nusbaum C."/>
            <person name="Tyler B."/>
            <person name="van West P."/>
            <person name="Dieguez-Uribeondo J."/>
            <person name="de Bruijn I."/>
            <person name="Tripathy S."/>
            <person name="Jiang R."/>
            <person name="Young S.K."/>
            <person name="Zeng Q."/>
            <person name="Gargeya S."/>
            <person name="Fitzgerald M."/>
            <person name="Haas B."/>
            <person name="Abouelleil A."/>
            <person name="Alvarado L."/>
            <person name="Arachchi H.M."/>
            <person name="Berlin A."/>
            <person name="Chapman S.B."/>
            <person name="Goldberg J."/>
            <person name="Griggs A."/>
            <person name="Gujja S."/>
            <person name="Hansen M."/>
            <person name="Howarth C."/>
            <person name="Imamovic A."/>
            <person name="Larimer J."/>
            <person name="McCowen C."/>
            <person name="Montmayeur A."/>
            <person name="Murphy C."/>
            <person name="Neiman D."/>
            <person name="Pearson M."/>
            <person name="Priest M."/>
            <person name="Roberts A."/>
            <person name="Saif S."/>
            <person name="Shea T."/>
            <person name="Sisk P."/>
            <person name="Sykes S."/>
            <person name="Wortman J."/>
            <person name="Nusbaum C."/>
            <person name="Birren B."/>
        </authorList>
    </citation>
    <scope>NUCLEOTIDE SEQUENCE [LARGE SCALE GENOMIC DNA]</scope>
    <source>
        <strain evidence="2 3">VS20</strain>
    </source>
</reference>
<dbReference type="InParanoid" id="T0PYM1"/>
<name>T0PYM1_SAPDV</name>
<dbReference type="GeneID" id="19952431"/>
<feature type="region of interest" description="Disordered" evidence="1">
    <location>
        <begin position="33"/>
        <end position="54"/>
    </location>
</feature>
<evidence type="ECO:0000313" key="3">
    <source>
        <dbReference type="Proteomes" id="UP000030762"/>
    </source>
</evidence>
<organism evidence="2 3">
    <name type="scientific">Saprolegnia diclina (strain VS20)</name>
    <dbReference type="NCBI Taxonomy" id="1156394"/>
    <lineage>
        <taxon>Eukaryota</taxon>
        <taxon>Sar</taxon>
        <taxon>Stramenopiles</taxon>
        <taxon>Oomycota</taxon>
        <taxon>Saprolegniomycetes</taxon>
        <taxon>Saprolegniales</taxon>
        <taxon>Saprolegniaceae</taxon>
        <taxon>Saprolegnia</taxon>
    </lineage>
</organism>
<dbReference type="EMBL" id="JH767174">
    <property type="protein sequence ID" value="EQC30649.1"/>
    <property type="molecule type" value="Genomic_DNA"/>
</dbReference>